<evidence type="ECO:0000259" key="3">
    <source>
        <dbReference type="PROSITE" id="PS51186"/>
    </source>
</evidence>
<dbReference type="CDD" id="cd04301">
    <property type="entry name" value="NAT_SF"/>
    <property type="match status" value="1"/>
</dbReference>
<evidence type="ECO:0000256" key="2">
    <source>
        <dbReference type="ARBA" id="ARBA00023315"/>
    </source>
</evidence>
<dbReference type="EMBL" id="CP118166">
    <property type="protein sequence ID" value="WDI32675.1"/>
    <property type="molecule type" value="Genomic_DNA"/>
</dbReference>
<dbReference type="Pfam" id="PF00583">
    <property type="entry name" value="Acetyltransf_1"/>
    <property type="match status" value="1"/>
</dbReference>
<reference evidence="4" key="1">
    <citation type="submission" date="2023-02" db="EMBL/GenBank/DDBJ databases">
        <title>Genome sequence of Hyphococcus flavus.</title>
        <authorList>
            <person name="Rong J.-C."/>
            <person name="Zhao Q."/>
            <person name="Yi M."/>
            <person name="Wu J.-Y."/>
        </authorList>
    </citation>
    <scope>NUCLEOTIDE SEQUENCE</scope>
    <source>
        <strain evidence="4">MCCC 1K03223</strain>
    </source>
</reference>
<dbReference type="InterPro" id="IPR000182">
    <property type="entry name" value="GNAT_dom"/>
</dbReference>
<proteinExistence type="predicted"/>
<dbReference type="PANTHER" id="PTHR43420:SF12">
    <property type="entry name" value="N-ACETYLTRANSFERASE DOMAIN-CONTAINING PROTEIN"/>
    <property type="match status" value="1"/>
</dbReference>
<dbReference type="Gene3D" id="3.40.630.30">
    <property type="match status" value="1"/>
</dbReference>
<dbReference type="KEGG" id="hfl:PUV54_05625"/>
<dbReference type="AlphaFoldDB" id="A0AAE9ZF76"/>
<name>A0AAE9ZF76_9PROT</name>
<feature type="domain" description="N-acetyltransferase" evidence="3">
    <location>
        <begin position="4"/>
        <end position="148"/>
    </location>
</feature>
<dbReference type="RefSeq" id="WP_274494614.1">
    <property type="nucleotide sequence ID" value="NZ_CP118166.1"/>
</dbReference>
<keyword evidence="2 4" id="KW-0012">Acyltransferase</keyword>
<dbReference type="InterPro" id="IPR050680">
    <property type="entry name" value="YpeA/RimI_acetyltransf"/>
</dbReference>
<dbReference type="SUPFAM" id="SSF55729">
    <property type="entry name" value="Acyl-CoA N-acyltransferases (Nat)"/>
    <property type="match status" value="1"/>
</dbReference>
<dbReference type="GO" id="GO:0016747">
    <property type="term" value="F:acyltransferase activity, transferring groups other than amino-acyl groups"/>
    <property type="evidence" value="ECO:0007669"/>
    <property type="project" value="InterPro"/>
</dbReference>
<dbReference type="EC" id="2.3.1.-" evidence="4"/>
<evidence type="ECO:0000313" key="4">
    <source>
        <dbReference type="EMBL" id="WDI32675.1"/>
    </source>
</evidence>
<organism evidence="4 5">
    <name type="scientific">Hyphococcus flavus</name>
    <dbReference type="NCBI Taxonomy" id="1866326"/>
    <lineage>
        <taxon>Bacteria</taxon>
        <taxon>Pseudomonadati</taxon>
        <taxon>Pseudomonadota</taxon>
        <taxon>Alphaproteobacteria</taxon>
        <taxon>Parvularculales</taxon>
        <taxon>Parvularculaceae</taxon>
        <taxon>Hyphococcus</taxon>
    </lineage>
</organism>
<dbReference type="InterPro" id="IPR016181">
    <property type="entry name" value="Acyl_CoA_acyltransferase"/>
</dbReference>
<evidence type="ECO:0000313" key="5">
    <source>
        <dbReference type="Proteomes" id="UP001214043"/>
    </source>
</evidence>
<keyword evidence="1 4" id="KW-0808">Transferase</keyword>
<sequence length="148" mass="15802">MSNWRVWRASIEDQETLVQLERHAFGARSWGADAVKASFDAAGVSVLFGGRADDIPSGFVMWRDLGEEAELLTIGVSPASRGAGLGAAMLQSVLAAARKGGAHKIYLEVDRQNPAALRLYQKAGFANVGQRKAYYRDGGDASVMACGL</sequence>
<evidence type="ECO:0000256" key="1">
    <source>
        <dbReference type="ARBA" id="ARBA00022679"/>
    </source>
</evidence>
<gene>
    <name evidence="4" type="ORF">PUV54_05625</name>
</gene>
<dbReference type="Proteomes" id="UP001214043">
    <property type="component" value="Chromosome"/>
</dbReference>
<protein>
    <submittedName>
        <fullName evidence="4">GNAT family N-acetyltransferase</fullName>
        <ecNumber evidence="4">2.3.1.-</ecNumber>
    </submittedName>
</protein>
<accession>A0AAE9ZF76</accession>
<dbReference type="PROSITE" id="PS51186">
    <property type="entry name" value="GNAT"/>
    <property type="match status" value="1"/>
</dbReference>
<keyword evidence="5" id="KW-1185">Reference proteome</keyword>
<dbReference type="PANTHER" id="PTHR43420">
    <property type="entry name" value="ACETYLTRANSFERASE"/>
    <property type="match status" value="1"/>
</dbReference>